<sequence length="230" mass="25614">MKSLISHVFALMVGICISNAQSDCSQYYPLEEGATFEYTSYGKKDKVETVANYEIVEVTNSGATTKAIMDITMKDHKGKEIYNTEYRFSCTENKVMIDYESLIPASMLEGYKDMEMEISGTDIELPNNLSVGQELEDANVAVKISMGGMNMNMSVDQINRKVEKQESVTTPAGTFDCMVITNDTKSKMMMANQTFSSRLWLAEGVGMVKQETFNKNGKLMGSTVLTAYSR</sequence>
<dbReference type="Gene3D" id="2.40.360.20">
    <property type="match status" value="1"/>
</dbReference>
<feature type="chain" id="PRO_5028824311" description="DUF3108 domain-containing protein" evidence="1">
    <location>
        <begin position="21"/>
        <end position="230"/>
    </location>
</feature>
<reference evidence="3 4" key="1">
    <citation type="journal article" date="2006" name="Int. J. Syst. Evol. Microbiol.">
        <title>Costertonia aggregata gen. nov., sp. nov., a mesophilic marine bacterium of the family Flavobacteriaceae, isolated from a mature biofilm.</title>
        <authorList>
            <person name="Kwon K.K."/>
            <person name="Lee Y.K."/>
            <person name="Lee H.K."/>
        </authorList>
    </citation>
    <scope>NUCLEOTIDE SEQUENCE [LARGE SCALE GENOMIC DNA]</scope>
    <source>
        <strain evidence="3 4">KCCM 42265</strain>
    </source>
</reference>
<dbReference type="Pfam" id="PF21347">
    <property type="entry name" value="DUF3108_like"/>
    <property type="match status" value="1"/>
</dbReference>
<keyword evidence="1" id="KW-0732">Signal</keyword>
<organism evidence="3 4">
    <name type="scientific">Costertonia aggregata</name>
    <dbReference type="NCBI Taxonomy" id="343403"/>
    <lineage>
        <taxon>Bacteria</taxon>
        <taxon>Pseudomonadati</taxon>
        <taxon>Bacteroidota</taxon>
        <taxon>Flavobacteriia</taxon>
        <taxon>Flavobacteriales</taxon>
        <taxon>Flavobacteriaceae</taxon>
        <taxon>Costertonia</taxon>
    </lineage>
</organism>
<evidence type="ECO:0000256" key="1">
    <source>
        <dbReference type="SAM" id="SignalP"/>
    </source>
</evidence>
<evidence type="ECO:0000259" key="2">
    <source>
        <dbReference type="Pfam" id="PF21347"/>
    </source>
</evidence>
<keyword evidence="4" id="KW-1185">Reference proteome</keyword>
<feature type="signal peptide" evidence="1">
    <location>
        <begin position="1"/>
        <end position="20"/>
    </location>
</feature>
<dbReference type="Proteomes" id="UP000509302">
    <property type="component" value="Chromosome"/>
</dbReference>
<accession>A0A7H9ARA8</accession>
<dbReference type="EMBL" id="CP058595">
    <property type="protein sequence ID" value="QLG45937.1"/>
    <property type="molecule type" value="Genomic_DNA"/>
</dbReference>
<gene>
    <name evidence="3" type="ORF">HYG79_11440</name>
</gene>
<dbReference type="AlphaFoldDB" id="A0A7H9ARA8"/>
<evidence type="ECO:0000313" key="4">
    <source>
        <dbReference type="Proteomes" id="UP000509302"/>
    </source>
</evidence>
<dbReference type="InterPro" id="IPR049279">
    <property type="entry name" value="DUF3108-like"/>
</dbReference>
<evidence type="ECO:0000313" key="3">
    <source>
        <dbReference type="EMBL" id="QLG45937.1"/>
    </source>
</evidence>
<proteinExistence type="predicted"/>
<feature type="domain" description="DUF3108" evidence="2">
    <location>
        <begin position="31"/>
        <end position="225"/>
    </location>
</feature>
<protein>
    <recommendedName>
        <fullName evidence="2">DUF3108 domain-containing protein</fullName>
    </recommendedName>
</protein>
<dbReference type="KEGG" id="cagg:HYG79_11440"/>
<dbReference type="RefSeq" id="WP_179242223.1">
    <property type="nucleotide sequence ID" value="NZ_CP058595.1"/>
</dbReference>
<name>A0A7H9ARA8_9FLAO</name>